<dbReference type="AlphaFoldDB" id="A0A2S9I886"/>
<protein>
    <submittedName>
        <fullName evidence="1">Uncharacterized protein</fullName>
    </submittedName>
</protein>
<gene>
    <name evidence="1" type="ORF">CQW29_18595</name>
</gene>
<keyword evidence="2" id="KW-1185">Reference proteome</keyword>
<evidence type="ECO:0000313" key="1">
    <source>
        <dbReference type="EMBL" id="PRD14013.1"/>
    </source>
</evidence>
<sequence>MTDVITGTLLKTPERQIKVMLDSEYRLGIYESLGEAMDAITDIYILLADIETRHYVNELKGCLKKYIGLDLKYIL</sequence>
<reference evidence="1 2" key="1">
    <citation type="submission" date="2017-10" db="EMBL/GenBank/DDBJ databases">
        <title>Draft genome of two endophytic bacteria isolated from 'guarana' Paullinia cupana (Mart.) Ducke.</title>
        <authorList>
            <person name="Siqueira K.A."/>
            <person name="Liotti R.G."/>
            <person name="Mendes T.A."/>
            <person name="Soares M.A."/>
        </authorList>
    </citation>
    <scope>NUCLEOTIDE SEQUENCE [LARGE SCALE GENOMIC DNA]</scope>
    <source>
        <strain evidence="1 2">342</strain>
    </source>
</reference>
<name>A0A2S9I886_9GAMM</name>
<accession>A0A2S9I886</accession>
<dbReference type="Proteomes" id="UP000239181">
    <property type="component" value="Unassembled WGS sequence"/>
</dbReference>
<proteinExistence type="predicted"/>
<organism evidence="1 2">
    <name type="scientific">Pantoea coffeiphila</name>
    <dbReference type="NCBI Taxonomy" id="1465635"/>
    <lineage>
        <taxon>Bacteria</taxon>
        <taxon>Pseudomonadati</taxon>
        <taxon>Pseudomonadota</taxon>
        <taxon>Gammaproteobacteria</taxon>
        <taxon>Enterobacterales</taxon>
        <taxon>Erwiniaceae</taxon>
        <taxon>Pantoea</taxon>
    </lineage>
</organism>
<comment type="caution">
    <text evidence="1">The sequence shown here is derived from an EMBL/GenBank/DDBJ whole genome shotgun (WGS) entry which is preliminary data.</text>
</comment>
<evidence type="ECO:0000313" key="2">
    <source>
        <dbReference type="Proteomes" id="UP000239181"/>
    </source>
</evidence>
<dbReference type="EMBL" id="PDET01000014">
    <property type="protein sequence ID" value="PRD14013.1"/>
    <property type="molecule type" value="Genomic_DNA"/>
</dbReference>